<dbReference type="EMBL" id="SDPQ02000004">
    <property type="protein sequence ID" value="KAA1394301.1"/>
    <property type="molecule type" value="Genomic_DNA"/>
</dbReference>
<dbReference type="PANTHER" id="PTHR22642">
    <property type="entry name" value="IMIDAZOLONEPROPIONASE"/>
    <property type="match status" value="1"/>
</dbReference>
<dbReference type="InterPro" id="IPR011059">
    <property type="entry name" value="Metal-dep_hydrolase_composite"/>
</dbReference>
<dbReference type="PANTHER" id="PTHR22642:SF2">
    <property type="entry name" value="PROTEIN LONG AFTER FAR-RED 3"/>
    <property type="match status" value="1"/>
</dbReference>
<organism evidence="2 3">
    <name type="scientific">Aeromicrobium ginsengisoli</name>
    <dbReference type="NCBI Taxonomy" id="363867"/>
    <lineage>
        <taxon>Bacteria</taxon>
        <taxon>Bacillati</taxon>
        <taxon>Actinomycetota</taxon>
        <taxon>Actinomycetes</taxon>
        <taxon>Propionibacteriales</taxon>
        <taxon>Nocardioidaceae</taxon>
        <taxon>Aeromicrobium</taxon>
    </lineage>
</organism>
<dbReference type="InterPro" id="IPR032466">
    <property type="entry name" value="Metal_Hydrolase"/>
</dbReference>
<dbReference type="SUPFAM" id="SSF51338">
    <property type="entry name" value="Composite domain of metallo-dependent hydrolases"/>
    <property type="match status" value="1"/>
</dbReference>
<keyword evidence="3" id="KW-1185">Reference proteome</keyword>
<evidence type="ECO:0000313" key="3">
    <source>
        <dbReference type="Proteomes" id="UP000380867"/>
    </source>
</evidence>
<reference evidence="2" key="1">
    <citation type="submission" date="2019-09" db="EMBL/GenBank/DDBJ databases">
        <authorList>
            <person name="Li J."/>
        </authorList>
    </citation>
    <scope>NUCLEOTIDE SEQUENCE [LARGE SCALE GENOMIC DNA]</scope>
    <source>
        <strain evidence="2">JCM 14732</strain>
    </source>
</reference>
<gene>
    <name evidence="2" type="ORF">ESP70_019050</name>
</gene>
<dbReference type="OrthoDB" id="3238066at2"/>
<dbReference type="Gene3D" id="3.20.20.140">
    <property type="entry name" value="Metal-dependent hydrolases"/>
    <property type="match status" value="2"/>
</dbReference>
<dbReference type="Pfam" id="PF07969">
    <property type="entry name" value="Amidohydro_3"/>
    <property type="match status" value="1"/>
</dbReference>
<evidence type="ECO:0000313" key="2">
    <source>
        <dbReference type="EMBL" id="KAA1394301.1"/>
    </source>
</evidence>
<accession>A0A5M4FAQ9</accession>
<evidence type="ECO:0000259" key="1">
    <source>
        <dbReference type="Pfam" id="PF07969"/>
    </source>
</evidence>
<feature type="domain" description="Amidohydrolase 3" evidence="1">
    <location>
        <begin position="43"/>
        <end position="429"/>
    </location>
</feature>
<name>A0A5M4FAQ9_9ACTN</name>
<comment type="caution">
    <text evidence="2">The sequence shown here is derived from an EMBL/GenBank/DDBJ whole genome shotgun (WGS) entry which is preliminary data.</text>
</comment>
<dbReference type="AlphaFoldDB" id="A0A5M4FAQ9"/>
<proteinExistence type="predicted"/>
<sequence>MPPNEPWLLRSVEVGTDLVDCRIAEGRVVDVAAGLDPLPGEGVVDGAGGALLPGLADHHVHVLAMAAARASIDLAGATDLDHAPAPEGSGWLRVVGAGSELTRHDIDRHWGDRPVRVQHRSGALWTLSTAAVEVLAKGLAETERESGQLWRADRRLGHLLAEVDDGLDAHLADVGRDLAARGVTHLTDATPDLDARGLERIVSAVPQHVLSMAESGGGPRKIVLPDHTAIDFDEFRATVRACHGQGRPVAVHAVTATALAVAIAAFDEVGTLSGDRIEHAAICEDAAAERLAELGLTVVTQPTVFARHGAKFRQESAPAERPALWRHAGLLARGIRVVVSSDAPYGDPDPARTLHACATRPDEGVRADVVLESYLLEPNRLEAAVRTVAPGAEASLCLLEVPIRHALAAVETGGSLGVRATFISGKCVYARDFKSL</sequence>
<dbReference type="GO" id="GO:0016810">
    <property type="term" value="F:hydrolase activity, acting on carbon-nitrogen (but not peptide) bonds"/>
    <property type="evidence" value="ECO:0007669"/>
    <property type="project" value="InterPro"/>
</dbReference>
<dbReference type="InterPro" id="IPR013108">
    <property type="entry name" value="Amidohydro_3"/>
</dbReference>
<dbReference type="Proteomes" id="UP000380867">
    <property type="component" value="Unassembled WGS sequence"/>
</dbReference>
<protein>
    <submittedName>
        <fullName evidence="2">Amidohydrolase family protein</fullName>
    </submittedName>
</protein>
<dbReference type="RefSeq" id="WP_149690911.1">
    <property type="nucleotide sequence ID" value="NZ_SDPQ02000004.1"/>
</dbReference>
<dbReference type="Gene3D" id="2.30.40.10">
    <property type="entry name" value="Urease, subunit C, domain 1"/>
    <property type="match status" value="1"/>
</dbReference>
<dbReference type="SUPFAM" id="SSF51556">
    <property type="entry name" value="Metallo-dependent hydrolases"/>
    <property type="match status" value="1"/>
</dbReference>